<sequence>MHESADITAYKLVPEGTYLQIFIPGKNLMEPIIEKHMNSCSIWLDDGRHISSDQRRKIYATVNDISAYSGNVPEVEKEWLKYLHINRTGCGYFSLSDCSMDTAREFINTMLDYALEQGIPLLDFALNRTDDIGHYLYACLKLRKCAICGRDGEIHHVDTIGMGNDRRKVDDSEYRKICLCRQHHTEAHSIGITAFEDRYKVYGIKFDN</sequence>
<dbReference type="InterPro" id="IPR041242">
    <property type="entry name" value="HNHc_6"/>
</dbReference>
<comment type="caution">
    <text evidence="1">The sequence shown here is derived from an EMBL/GenBank/DDBJ whole genome shotgun (WGS) entry which is preliminary data.</text>
</comment>
<dbReference type="AlphaFoldDB" id="A0A414AEC8"/>
<dbReference type="Proteomes" id="UP000283975">
    <property type="component" value="Unassembled WGS sequence"/>
</dbReference>
<protein>
    <recommendedName>
        <fullName evidence="3">DUF968 domain-containing protein</fullName>
    </recommendedName>
</protein>
<organism evidence="1 2">
    <name type="scientific">Enterocloster bolteae</name>
    <dbReference type="NCBI Taxonomy" id="208479"/>
    <lineage>
        <taxon>Bacteria</taxon>
        <taxon>Bacillati</taxon>
        <taxon>Bacillota</taxon>
        <taxon>Clostridia</taxon>
        <taxon>Lachnospirales</taxon>
        <taxon>Lachnospiraceae</taxon>
        <taxon>Enterocloster</taxon>
    </lineage>
</organism>
<gene>
    <name evidence="1" type="ORF">DW839_32255</name>
</gene>
<evidence type="ECO:0000313" key="2">
    <source>
        <dbReference type="Proteomes" id="UP000283975"/>
    </source>
</evidence>
<name>A0A414AEC8_9FIRM</name>
<evidence type="ECO:0008006" key="3">
    <source>
        <dbReference type="Google" id="ProtNLM"/>
    </source>
</evidence>
<accession>A0A414AEC8</accession>
<reference evidence="1 2" key="1">
    <citation type="submission" date="2018-08" db="EMBL/GenBank/DDBJ databases">
        <title>A genome reference for cultivated species of the human gut microbiota.</title>
        <authorList>
            <person name="Zou Y."/>
            <person name="Xue W."/>
            <person name="Luo G."/>
        </authorList>
    </citation>
    <scope>NUCLEOTIDE SEQUENCE [LARGE SCALE GENOMIC DNA]</scope>
    <source>
        <strain evidence="1 2">AM35-14</strain>
    </source>
</reference>
<evidence type="ECO:0000313" key="1">
    <source>
        <dbReference type="EMBL" id="RHC45566.1"/>
    </source>
</evidence>
<proteinExistence type="predicted"/>
<dbReference type="Pfam" id="PF16784">
    <property type="entry name" value="HNHc_6"/>
    <property type="match status" value="1"/>
</dbReference>
<dbReference type="EMBL" id="QSHZ01000073">
    <property type="protein sequence ID" value="RHC45566.1"/>
    <property type="molecule type" value="Genomic_DNA"/>
</dbReference>